<evidence type="ECO:0000256" key="7">
    <source>
        <dbReference type="ARBA" id="ARBA00023004"/>
    </source>
</evidence>
<dbReference type="GO" id="GO:0016491">
    <property type="term" value="F:oxidoreductase activity"/>
    <property type="evidence" value="ECO:0007669"/>
    <property type="project" value="UniProtKB-KW"/>
</dbReference>
<dbReference type="InterPro" id="IPR001041">
    <property type="entry name" value="2Fe-2S_ferredoxin-type"/>
</dbReference>
<evidence type="ECO:0000256" key="5">
    <source>
        <dbReference type="ARBA" id="ARBA00022723"/>
    </source>
</evidence>
<evidence type="ECO:0000313" key="12">
    <source>
        <dbReference type="Proteomes" id="UP000187059"/>
    </source>
</evidence>
<dbReference type="PRINTS" id="PR00409">
    <property type="entry name" value="PHDIOXRDTASE"/>
</dbReference>
<dbReference type="Proteomes" id="UP000187059">
    <property type="component" value="Plasmid pPABY1"/>
</dbReference>
<keyword evidence="2" id="KW-0285">Flavoprotein</keyword>
<dbReference type="InterPro" id="IPR006058">
    <property type="entry name" value="2Fe2S_fd_BS"/>
</dbReference>
<dbReference type="CDD" id="cd06185">
    <property type="entry name" value="PDR_like"/>
    <property type="match status" value="1"/>
</dbReference>
<dbReference type="SUPFAM" id="SSF54292">
    <property type="entry name" value="2Fe-2S ferredoxin-like"/>
    <property type="match status" value="1"/>
</dbReference>
<keyword evidence="8" id="KW-0411">Iron-sulfur</keyword>
<dbReference type="SUPFAM" id="SSF63380">
    <property type="entry name" value="Riboflavin synthase domain-like"/>
    <property type="match status" value="1"/>
</dbReference>
<dbReference type="Gene3D" id="3.10.20.30">
    <property type="match status" value="1"/>
</dbReference>
<dbReference type="InterPro" id="IPR036010">
    <property type="entry name" value="2Fe-2S_ferredoxin-like_sf"/>
</dbReference>
<dbReference type="OrthoDB" id="9792185at2"/>
<keyword evidence="4" id="KW-0001">2Fe-2S</keyword>
<keyword evidence="3" id="KW-0288">FMN</keyword>
<dbReference type="InterPro" id="IPR050415">
    <property type="entry name" value="MRET"/>
</dbReference>
<keyword evidence="7" id="KW-0408">Iron</keyword>
<reference evidence="11 12" key="1">
    <citation type="submission" date="2016-04" db="EMBL/GenBank/DDBJ databases">
        <title>Deep-sea bacteria in the southern Pacific.</title>
        <authorList>
            <person name="Tang K."/>
        </authorList>
    </citation>
    <scope>NUCLEOTIDE SEQUENCE [LARGE SCALE GENOMIC DNA]</scope>
    <source>
        <strain evidence="11 12">JLT2014</strain>
        <plasmid evidence="12">ppaby1</plasmid>
    </source>
</reference>
<dbReference type="CDD" id="cd00207">
    <property type="entry name" value="fer2"/>
    <property type="match status" value="1"/>
</dbReference>
<dbReference type="Gene3D" id="2.40.30.10">
    <property type="entry name" value="Translation factors"/>
    <property type="match status" value="1"/>
</dbReference>
<evidence type="ECO:0000259" key="10">
    <source>
        <dbReference type="PROSITE" id="PS51384"/>
    </source>
</evidence>
<dbReference type="Gene3D" id="3.40.50.80">
    <property type="entry name" value="Nucleotide-binding domain of ferredoxin-NADP reductase (FNR) module"/>
    <property type="match status" value="1"/>
</dbReference>
<gene>
    <name evidence="11" type="ORF">Ga0080574_TMP453</name>
</gene>
<accession>A0A1P8UN36</accession>
<evidence type="ECO:0000256" key="2">
    <source>
        <dbReference type="ARBA" id="ARBA00022630"/>
    </source>
</evidence>
<evidence type="ECO:0000256" key="1">
    <source>
        <dbReference type="ARBA" id="ARBA00001917"/>
    </source>
</evidence>
<comment type="cofactor">
    <cofactor evidence="1">
        <name>FMN</name>
        <dbReference type="ChEBI" id="CHEBI:58210"/>
    </cofactor>
</comment>
<dbReference type="EMBL" id="CP015091">
    <property type="protein sequence ID" value="APZ50787.1"/>
    <property type="molecule type" value="Genomic_DNA"/>
</dbReference>
<name>A0A1P8UN36_9RHOB</name>
<organism evidence="11 12">
    <name type="scientific">Salipiger abyssi</name>
    <dbReference type="NCBI Taxonomy" id="1250539"/>
    <lineage>
        <taxon>Bacteria</taxon>
        <taxon>Pseudomonadati</taxon>
        <taxon>Pseudomonadota</taxon>
        <taxon>Alphaproteobacteria</taxon>
        <taxon>Rhodobacterales</taxon>
        <taxon>Roseobacteraceae</taxon>
        <taxon>Salipiger</taxon>
    </lineage>
</organism>
<protein>
    <submittedName>
        <fullName evidence="11">Flavodoxin reductase family protein</fullName>
    </submittedName>
</protein>
<dbReference type="InterPro" id="IPR017927">
    <property type="entry name" value="FAD-bd_FR_type"/>
</dbReference>
<dbReference type="AlphaFoldDB" id="A0A1P8UN36"/>
<dbReference type="Pfam" id="PF00111">
    <property type="entry name" value="Fer2"/>
    <property type="match status" value="1"/>
</dbReference>
<dbReference type="PANTHER" id="PTHR47354:SF1">
    <property type="entry name" value="CARNITINE MONOOXYGENASE REDUCTASE SUBUNIT"/>
    <property type="match status" value="1"/>
</dbReference>
<evidence type="ECO:0000256" key="6">
    <source>
        <dbReference type="ARBA" id="ARBA00023002"/>
    </source>
</evidence>
<dbReference type="PANTHER" id="PTHR47354">
    <property type="entry name" value="NADH OXIDOREDUCTASE HCR"/>
    <property type="match status" value="1"/>
</dbReference>
<geneLocation type="plasmid" evidence="12">
    <name>ppaby1</name>
</geneLocation>
<dbReference type="GO" id="GO:0046872">
    <property type="term" value="F:metal ion binding"/>
    <property type="evidence" value="ECO:0007669"/>
    <property type="project" value="UniProtKB-KW"/>
</dbReference>
<dbReference type="PROSITE" id="PS51085">
    <property type="entry name" value="2FE2S_FER_2"/>
    <property type="match status" value="1"/>
</dbReference>
<feature type="domain" description="FAD-binding FR-type" evidence="10">
    <location>
        <begin position="10"/>
        <end position="111"/>
    </location>
</feature>
<dbReference type="InterPro" id="IPR017938">
    <property type="entry name" value="Riboflavin_synthase-like_b-brl"/>
</dbReference>
<evidence type="ECO:0000256" key="3">
    <source>
        <dbReference type="ARBA" id="ARBA00022643"/>
    </source>
</evidence>
<dbReference type="RefSeq" id="WP_076694894.1">
    <property type="nucleotide sequence ID" value="NZ_CP015091.1"/>
</dbReference>
<dbReference type="SUPFAM" id="SSF52343">
    <property type="entry name" value="Ferredoxin reductase-like, C-terminal NADP-linked domain"/>
    <property type="match status" value="1"/>
</dbReference>
<dbReference type="InterPro" id="IPR012675">
    <property type="entry name" value="Beta-grasp_dom_sf"/>
</dbReference>
<dbReference type="PROSITE" id="PS51384">
    <property type="entry name" value="FAD_FR"/>
    <property type="match status" value="1"/>
</dbReference>
<dbReference type="InterPro" id="IPR054582">
    <property type="entry name" value="DmmA-like_N"/>
</dbReference>
<sequence>MTVRLNTGPDAPLSLTVTDKRIVARDIVELTLRNADHSALPDWRPGAHIDLLLGDALVRQYSLLGDCTDPTTWRVAILREPESRGGSVAAHKLEVGQPVDVRGPRNHFALSPSSRYLFVAGGIGITPLLPMLAAAEKAGADWTLSYGGRSAETMAYGAELKALYGDRVTLYPQDEAGLLPLATLLGTPDEETRIYCCGPEALLSAVEAQTAAWPKGSLHVEHFTPKPVEDDIPDQPIEVVLAASGLTLHVPADRSILDVVTEAGIDVLTSCQEGTCGTCETVVLEGEPLHRDSVLTESEREAGETMMICVSRACGKKLVLDL</sequence>
<evidence type="ECO:0000256" key="8">
    <source>
        <dbReference type="ARBA" id="ARBA00023014"/>
    </source>
</evidence>
<keyword evidence="6" id="KW-0560">Oxidoreductase</keyword>
<evidence type="ECO:0000256" key="4">
    <source>
        <dbReference type="ARBA" id="ARBA00022714"/>
    </source>
</evidence>
<dbReference type="Pfam" id="PF22290">
    <property type="entry name" value="DmmA-like_N"/>
    <property type="match status" value="1"/>
</dbReference>
<dbReference type="InterPro" id="IPR039261">
    <property type="entry name" value="FNR_nucleotide-bd"/>
</dbReference>
<keyword evidence="11" id="KW-0614">Plasmid</keyword>
<dbReference type="GO" id="GO:0051537">
    <property type="term" value="F:2 iron, 2 sulfur cluster binding"/>
    <property type="evidence" value="ECO:0007669"/>
    <property type="project" value="UniProtKB-KW"/>
</dbReference>
<keyword evidence="12" id="KW-1185">Reference proteome</keyword>
<proteinExistence type="predicted"/>
<evidence type="ECO:0000313" key="11">
    <source>
        <dbReference type="EMBL" id="APZ50787.1"/>
    </source>
</evidence>
<evidence type="ECO:0000259" key="9">
    <source>
        <dbReference type="PROSITE" id="PS51085"/>
    </source>
</evidence>
<dbReference type="KEGG" id="paby:Ga0080574_TMP453"/>
<dbReference type="PROSITE" id="PS00197">
    <property type="entry name" value="2FE2S_FER_1"/>
    <property type="match status" value="1"/>
</dbReference>
<keyword evidence="5" id="KW-0479">Metal-binding</keyword>
<feature type="domain" description="2Fe-2S ferredoxin-type" evidence="9">
    <location>
        <begin position="235"/>
        <end position="322"/>
    </location>
</feature>